<feature type="domain" description="Carrier" evidence="8">
    <location>
        <begin position="981"/>
        <end position="1056"/>
    </location>
</feature>
<evidence type="ECO:0000256" key="2">
    <source>
        <dbReference type="ARBA" id="ARBA00006432"/>
    </source>
</evidence>
<dbReference type="NCBIfam" id="TIGR01733">
    <property type="entry name" value="AA-adenyl-dom"/>
    <property type="match status" value="1"/>
</dbReference>
<feature type="domain" description="Carrier" evidence="8">
    <location>
        <begin position="2039"/>
        <end position="2114"/>
    </location>
</feature>
<dbReference type="InterPro" id="IPR001227">
    <property type="entry name" value="Ac_transferase_dom_sf"/>
</dbReference>
<dbReference type="InterPro" id="IPR016039">
    <property type="entry name" value="Thiolase-like"/>
</dbReference>
<dbReference type="InterPro" id="IPR023213">
    <property type="entry name" value="CAT-like_dom_sf"/>
</dbReference>
<reference evidence="10 11" key="1">
    <citation type="submission" date="2015-09" db="EMBL/GenBank/DDBJ databases">
        <title>Sorangium comparison.</title>
        <authorList>
            <person name="Zaburannyi N."/>
            <person name="Bunk B."/>
            <person name="Overmann J."/>
            <person name="Mueller R."/>
        </authorList>
    </citation>
    <scope>NUCLEOTIDE SEQUENCE [LARGE SCALE GENOMIC DNA]</scope>
    <source>
        <strain evidence="10 11">So ce26</strain>
    </source>
</reference>
<dbReference type="PROSITE" id="PS00012">
    <property type="entry name" value="PHOSPHOPANTETHEINE"/>
    <property type="match status" value="2"/>
</dbReference>
<dbReference type="Pfam" id="PF13193">
    <property type="entry name" value="AMP-binding_C"/>
    <property type="match status" value="1"/>
</dbReference>
<accession>A0A2L0F245</accession>
<dbReference type="InterPro" id="IPR020806">
    <property type="entry name" value="PKS_PP-bd"/>
</dbReference>
<dbReference type="CDD" id="cd00833">
    <property type="entry name" value="PKS"/>
    <property type="match status" value="1"/>
</dbReference>
<dbReference type="InterPro" id="IPR014043">
    <property type="entry name" value="Acyl_transferase_dom"/>
</dbReference>
<dbReference type="InterPro" id="IPR010071">
    <property type="entry name" value="AA_adenyl_dom"/>
</dbReference>
<dbReference type="SMART" id="SM00827">
    <property type="entry name" value="PKS_AT"/>
    <property type="match status" value="1"/>
</dbReference>
<dbReference type="PROSITE" id="PS00606">
    <property type="entry name" value="KS3_1"/>
    <property type="match status" value="1"/>
</dbReference>
<dbReference type="InterPro" id="IPR009081">
    <property type="entry name" value="PP-bd_ACP"/>
</dbReference>
<dbReference type="Pfam" id="PF00668">
    <property type="entry name" value="Condensation"/>
    <property type="match status" value="2"/>
</dbReference>
<dbReference type="InterPro" id="IPR014030">
    <property type="entry name" value="Ketoacyl_synth_N"/>
</dbReference>
<dbReference type="PROSITE" id="PS52004">
    <property type="entry name" value="KS3_2"/>
    <property type="match status" value="1"/>
</dbReference>
<dbReference type="InterPro" id="IPR029063">
    <property type="entry name" value="SAM-dependent_MTases_sf"/>
</dbReference>
<dbReference type="Gene3D" id="3.30.300.30">
    <property type="match status" value="3"/>
</dbReference>
<dbReference type="Pfam" id="PF08242">
    <property type="entry name" value="Methyltransf_12"/>
    <property type="match status" value="1"/>
</dbReference>
<dbReference type="GO" id="GO:0047527">
    <property type="term" value="F:2,3-dihydroxybenzoate-serine ligase activity"/>
    <property type="evidence" value="ECO:0007669"/>
    <property type="project" value="TreeGrafter"/>
</dbReference>
<dbReference type="GO" id="GO:0005829">
    <property type="term" value="C:cytosol"/>
    <property type="evidence" value="ECO:0007669"/>
    <property type="project" value="TreeGrafter"/>
</dbReference>
<dbReference type="Gene3D" id="1.10.1200.10">
    <property type="entry name" value="ACP-like"/>
    <property type="match status" value="3"/>
</dbReference>
<dbReference type="Pfam" id="PF00698">
    <property type="entry name" value="Acyl_transf_1"/>
    <property type="match status" value="1"/>
</dbReference>
<dbReference type="GO" id="GO:0031177">
    <property type="term" value="F:phosphopantetheine binding"/>
    <property type="evidence" value="ECO:0007669"/>
    <property type="project" value="InterPro"/>
</dbReference>
<evidence type="ECO:0000256" key="1">
    <source>
        <dbReference type="ARBA" id="ARBA00001957"/>
    </source>
</evidence>
<dbReference type="Gene3D" id="3.30.70.3290">
    <property type="match status" value="1"/>
</dbReference>
<dbReference type="FunFam" id="3.40.50.980:FF:000001">
    <property type="entry name" value="Non-ribosomal peptide synthetase"/>
    <property type="match status" value="1"/>
</dbReference>
<dbReference type="Gene3D" id="3.40.50.980">
    <property type="match status" value="2"/>
</dbReference>
<dbReference type="SUPFAM" id="SSF55048">
    <property type="entry name" value="Probable ACP-binding domain of malonyl-CoA ACP transacylase"/>
    <property type="match status" value="1"/>
</dbReference>
<dbReference type="CDD" id="cd12117">
    <property type="entry name" value="A_NRPS_Srf_like"/>
    <property type="match status" value="1"/>
</dbReference>
<dbReference type="Gene3D" id="3.30.559.10">
    <property type="entry name" value="Chloramphenicol acetyltransferase-like domain"/>
    <property type="match status" value="2"/>
</dbReference>
<dbReference type="Gene3D" id="2.30.38.10">
    <property type="entry name" value="Luciferase, Domain 3"/>
    <property type="match status" value="1"/>
</dbReference>
<dbReference type="InterPro" id="IPR016035">
    <property type="entry name" value="Acyl_Trfase/lysoPLipase"/>
</dbReference>
<dbReference type="Gene3D" id="3.40.50.150">
    <property type="entry name" value="Vaccinia Virus protein VP39"/>
    <property type="match status" value="1"/>
</dbReference>
<proteinExistence type="inferred from homology"/>
<sequence>MSRECSYAPLSFEQERMWLLVRLHGALAAFHERGGAWLDGEIDTVRLTRAVEAVATRHEILRTTFAERDGKPVQVISPEAEIALDQVDLSAGGRSALDDDALAIARDEVSIPFDIELGPLWRVSLIRARPGRYLFVISMHHIISDGDLSISLLLREVFFLYHGVELPAPALQYQDHTRWQLVHVSGELHDRQLAYWRAELAGSPTALEMPLDRPRLAAQTFAGATAERTLDRELLRELRSFAQDDGTDLSALLLAALGAVLHRHSRQDDILIGTPLCGRDRPGTSGVIGYFGNPVAIRARFAPDPSFRDFLRQVRRAVQQARANGDVSFRALVEELSPPRDPSRTPFFQVLFNMRPPRAPRQEGALFSLRPVDVELPYAAYELIVTAQEQEDDERLSLKVEYNRDLFEHDTMFMLLEHIEVLLRGALKDPERRLSKLPILTEAERRRILVEWNSNSAMDPPRERIHVVFEEQARRAPDAVAVVFEGEQLTYAELDRKGNQVARLLRKLGVGPDGLVGISMERSVDMIVAMLGILKAGGAYVPFDPSYPVDRLAFMLEDTQLRVVLTHERLASWLPGDGVEVVRFDADKALIDDQPEGKVDPLPGEGPENLAYVMYTSGSAGKPKGVAIEHRCVLSLLVNTDYVTLGPEDRIAQAANASFDAATFEIWGALMHGAQLVGIARDITLSPPELARTLRERRITTLFLPAALFHQLAGETPGALAGVRTVIVGGDTLDPERVRKVLECGAPERLLNGYGPTEATTFAAWYHVRSVPPEATAIPLGRPIAHTTIYILDSNLDPVPPGVSGELYIGGEGVGRGYFRRPELTAERFMSDPFASKPGASMYRTGDLARHRSGGIIEFLGRIDHQVKIRGFRVELGEIEAALREHPAVREAVVLAWATSQNEKKLVAYIVPERPQVAHGFEGALVPALREFLKSKLPGYMIPPTLIELGELPITPNGKVDRKRLPVPDSARMEVRRELVAPRSELEEALADIWKELLRLDQIGVHDNFFELGGHSLHAVKLFSRVHNTFGVSVKFHAFFAHPTIAELAVLMRRERSAHWAESSIPAAPRRGPMPLSFGQERLWFLSRLSPESRAYNCMFPFRLTGPVDVRALDRSLRKLVERHDILRTVYGEDEGRPAQIVNDDATVRLDVADLQHLSAEERATEVQQRIDAAAHTLFDLERGPLFQAGLLRLGPEEHVLWIHLHHLTMDGWSTEVAFRELGAIYERLKEGAPPALPELPIRYVDFAVWQRERMKGDALSALLGWWRAHLVDAPPLLDLPADHPRPPVQTFRGSAVHYRLPASVVKPARALAVQQDMTLTMVLLSAVAVLLSRYTRRDDILIGMPSANRDRVELERVMGFFVNTLPIRLDLSGDPTFEELLKRARRVCLEVYEHDALPFDRLVQDLQLERTTSYNPLVQVAFAPQPPAGRDLHLDGLVVERLDIDAKKTVFDLTIYSWESADGVVGTFEYSTDLFERATMEQMVNHLLELLAVAVSHPDRRVSSISIAIDPARRVITTERSEAADYMRIEAALREHPAVRDAVALARKDGEGDEQVIAYVVPGPGGGGSSGRDSALRAEHISEWLSLYDETYGSGGSDVDPEFNVTGWNSSYTGEPLDQETMRKWREATLDRLMSLAPERVWEIGCGTGLLLLRMAPRCGAYLGTDFSQHAVSTLRSQLAGDLSRVVLQRREANDFTNIEPESFDAIILNSTVQYFPDPHYLRSVIEGAVRATAPGGVVFVGDVRSLPLLEAFRTSVELYRAPPGTARSELLDRIYRAVSNEKELVLAPDYFRALCDEVPRVIHAEIWLKRGYASDEMTRYRFDAVLYVGGAPEPVSIDRSVPWSRDEEITALEDVERLLCEERPQALELLGVPNARVHADVLVFEALRSGGGADLALAEAALAGRGAGAEPEALWELGERLGYSARVTWSRVAGPGAMDVLFERSASAQRPRPWMEARKLDNPSLSSRTNNPLRKRQTRDLVPRLRAFLQAKLPDHMLPAAIVKLEALPLTESGEVDRRALPPLDGARPAKKHEAAAVTPDIEAILTGIWRKVLDAEDVGLDDPFFELGGHSLLLAQVRAALETRTGFRVPIVDLFQYPTIRSLAAHLRARFGVTGAGEGTRAAPPAPASHRRSSAPVGGAIQENDVAIIGMAGRFPKARDTSALWYNLIHGVEAISFYTADELAALGVKPELIGSPSLVPAFGALEDALCFDAGFFGYSPSEARLVDPQQRVFLECAWEAVEMAGYNPFSFGKPIGVFAGSDAPGYWMERIGFAGGPLTSEDYRVYATNLTDGLTTRVAYKLGLRGPAVTVLTACSTSLVAVHLGCRSLLTKECDMVLAGGAVVHSPTRIGHVYEEGSLLSPDGHVRPFDADAGGTVNGSGVGAVVLKRLRDAIDDGDTIHAVIRGSAVTNDGARKVGYMAPGLDGQFETIARAHAAAGVSPESITYVEAHGTGTKLGDPVEVAALTRAFREGTSEVGFCALGSVKSNVGHLGAAAGVTGLIKAVLSLKHEKIPPTLHFRRPNPELHLESSPFFVNSRPIEWKRGARPRRAGVSSFGAGGTNAHVVLEEAPELAPSGPSRICQLLVLSARTEGALEVNAGRLVAHIRTTPGVSLPDVAFTLQQGRVALPHRRAIVCRDAPTAAARLTDPDPIHVHRAIAGPREPAVVFMFPGVGTQQLDMGRELYTGEPAYREGIDACASLFRKELSMDIVGLLFPDAQSRARVAEQMLRSRANLAAIFSTEYALAQLLLSWGVRPAALTGHSLGEYAAACIAGVLSLEDAVSLVAARGRLYEELPDDTLTLIVHLSEDALLKRLPDGISLAAVNGEETCVVSGPGPDVRRFETELSREGRRVKRLPISAAVHSSLVEPFMARLTSRAASMVRKVPRIPMISNLTGDWLTDAEALDPSYWARHLRGTVRFADGLAVLLANPDHVFVEVGPGSTLTTLSSRHPRAGARRLVTNTMRSPGSGRADMEALLAAVGRLWCAGVNIDWSAFSRGERRRRVPLPTYAFERIPHVLEPAASARERPASRPLPVQAANADDAGRAGVLPLCHSRHEAEGAADAPPRTHLERAVTSLWQHTLGLGRIGVNDNFFELGGDSLIAIRLLSRLRERFAVPLDPNVLLNAPTVAALSSRIEEALREGSVVAPAASPATAAPSTLVEIQRGSLERPLFLVHPVGGNVYCYVELARQLGLDQAIYGLRSPGIDGQATSQERIEDMARAYLDRIRSVQQEGPYSIAGWSFGGVVAFEMASQLMAEGQLVVPPILVDSVTPTLLRGVMDELDARMLAWFAADLEAIAEVSVAEQAAALGGLHSTQRLQYIFDQIRRSGTASELVDLEQLERLFHVFACNMRALHSYVPRPYPGSMLLLRASEPLSFLVAGAAPPTVSPEALEVSASFGWEMYAPGRVEVHSVPGNHFTIMKQPNVKALADVLRQHLNRYDPRREHGPRHAAVTGAALSNPDA</sequence>
<dbReference type="InterPro" id="IPR001031">
    <property type="entry name" value="Thioesterase"/>
</dbReference>
<evidence type="ECO:0000256" key="4">
    <source>
        <dbReference type="ARBA" id="ARBA00022553"/>
    </source>
</evidence>
<dbReference type="Gene3D" id="3.30.559.30">
    <property type="entry name" value="Nonribosomal peptide synthetase, condensation domain"/>
    <property type="match status" value="2"/>
</dbReference>
<keyword evidence="4" id="KW-0597">Phosphoprotein</keyword>
<evidence type="ECO:0000259" key="9">
    <source>
        <dbReference type="PROSITE" id="PS52004"/>
    </source>
</evidence>
<gene>
    <name evidence="10" type="ORF">SOCE26_070650</name>
</gene>
<dbReference type="EMBL" id="CP012673">
    <property type="protein sequence ID" value="AUX45571.1"/>
    <property type="molecule type" value="Genomic_DNA"/>
</dbReference>
<dbReference type="Gene3D" id="3.40.50.1820">
    <property type="entry name" value="alpha/beta hydrolase"/>
    <property type="match status" value="1"/>
</dbReference>
<evidence type="ECO:0000259" key="8">
    <source>
        <dbReference type="PROSITE" id="PS50075"/>
    </source>
</evidence>
<dbReference type="GO" id="GO:0009403">
    <property type="term" value="P:toxin biosynthetic process"/>
    <property type="evidence" value="ECO:0007669"/>
    <property type="project" value="UniProtKB-ARBA"/>
</dbReference>
<dbReference type="CDD" id="cd19531">
    <property type="entry name" value="LCL_NRPS-like"/>
    <property type="match status" value="2"/>
</dbReference>
<dbReference type="PANTHER" id="PTHR45527:SF1">
    <property type="entry name" value="FATTY ACID SYNTHASE"/>
    <property type="match status" value="1"/>
</dbReference>
<comment type="cofactor">
    <cofactor evidence="1">
        <name>pantetheine 4'-phosphate</name>
        <dbReference type="ChEBI" id="CHEBI:47942"/>
    </cofactor>
</comment>
<dbReference type="FunFam" id="1.10.1200.10:FF:000005">
    <property type="entry name" value="Nonribosomal peptide synthetase 1"/>
    <property type="match status" value="1"/>
</dbReference>
<dbReference type="Gene3D" id="3.40.366.10">
    <property type="entry name" value="Malonyl-Coenzyme A Acyl Carrier Protein, domain 2"/>
    <property type="match status" value="1"/>
</dbReference>
<feature type="domain" description="Ketosynthase family 3 (KS3)" evidence="9">
    <location>
        <begin position="2146"/>
        <end position="2572"/>
    </location>
</feature>
<comment type="similarity">
    <text evidence="6">In the C-terminal section; belongs to the NRP synthetase family.</text>
</comment>
<dbReference type="Gene3D" id="3.30.70.250">
    <property type="entry name" value="Malonyl-CoA ACP transacylase, ACP-binding"/>
    <property type="match status" value="1"/>
</dbReference>
<dbReference type="Pfam" id="PF00550">
    <property type="entry name" value="PP-binding"/>
    <property type="match status" value="3"/>
</dbReference>
<dbReference type="GO" id="GO:0009366">
    <property type="term" value="C:enterobactin synthetase complex"/>
    <property type="evidence" value="ECO:0007669"/>
    <property type="project" value="TreeGrafter"/>
</dbReference>
<dbReference type="Pfam" id="PF00501">
    <property type="entry name" value="AMP-binding"/>
    <property type="match status" value="1"/>
</dbReference>
<dbReference type="SMART" id="SM00824">
    <property type="entry name" value="PKS_TE"/>
    <property type="match status" value="1"/>
</dbReference>
<dbReference type="SUPFAM" id="SSF47336">
    <property type="entry name" value="ACP-like"/>
    <property type="match status" value="3"/>
</dbReference>
<dbReference type="InterPro" id="IPR025110">
    <property type="entry name" value="AMP-bd_C"/>
</dbReference>
<organism evidence="10 11">
    <name type="scientific">Sorangium cellulosum</name>
    <name type="common">Polyangium cellulosum</name>
    <dbReference type="NCBI Taxonomy" id="56"/>
    <lineage>
        <taxon>Bacteria</taxon>
        <taxon>Pseudomonadati</taxon>
        <taxon>Myxococcota</taxon>
        <taxon>Polyangia</taxon>
        <taxon>Polyangiales</taxon>
        <taxon>Polyangiaceae</taxon>
        <taxon>Sorangium</taxon>
    </lineage>
</organism>
<dbReference type="InterPro" id="IPR045851">
    <property type="entry name" value="AMP-bd_C_sf"/>
</dbReference>
<dbReference type="FunFam" id="3.40.50.12780:FF:000012">
    <property type="entry name" value="Non-ribosomal peptide synthetase"/>
    <property type="match status" value="1"/>
</dbReference>
<keyword evidence="10" id="KW-0413">Isomerase</keyword>
<keyword evidence="5" id="KW-0808">Transferase</keyword>
<dbReference type="Pfam" id="PF00975">
    <property type="entry name" value="Thioesterase"/>
    <property type="match status" value="1"/>
</dbReference>
<dbReference type="SUPFAM" id="SSF53335">
    <property type="entry name" value="S-adenosyl-L-methionine-dependent methyltransferases"/>
    <property type="match status" value="1"/>
</dbReference>
<dbReference type="Proteomes" id="UP000238348">
    <property type="component" value="Chromosome"/>
</dbReference>
<dbReference type="SUPFAM" id="SSF52777">
    <property type="entry name" value="CoA-dependent acyltransferases"/>
    <property type="match status" value="4"/>
</dbReference>
<dbReference type="PROSITE" id="PS50075">
    <property type="entry name" value="CARRIER"/>
    <property type="match status" value="3"/>
</dbReference>
<dbReference type="Gene3D" id="3.40.47.10">
    <property type="match status" value="1"/>
</dbReference>
<evidence type="ECO:0000256" key="3">
    <source>
        <dbReference type="ARBA" id="ARBA00022450"/>
    </source>
</evidence>
<dbReference type="InterPro" id="IPR000873">
    <property type="entry name" value="AMP-dep_synth/lig_dom"/>
</dbReference>
<feature type="region of interest" description="Disordered" evidence="7">
    <location>
        <begin position="3446"/>
        <end position="3468"/>
    </location>
</feature>
<dbReference type="InterPro" id="IPR018201">
    <property type="entry name" value="Ketoacyl_synth_AS"/>
</dbReference>
<dbReference type="FunFam" id="3.30.300.30:FF:000010">
    <property type="entry name" value="Enterobactin synthetase component F"/>
    <property type="match status" value="1"/>
</dbReference>
<dbReference type="GO" id="GO:0043041">
    <property type="term" value="P:amino acid activation for nonribosomal peptide biosynthetic process"/>
    <property type="evidence" value="ECO:0007669"/>
    <property type="project" value="TreeGrafter"/>
</dbReference>
<evidence type="ECO:0000256" key="7">
    <source>
        <dbReference type="SAM" id="MobiDB-lite"/>
    </source>
</evidence>
<dbReference type="SUPFAM" id="SSF52151">
    <property type="entry name" value="FabD/lysophospholipase-like"/>
    <property type="match status" value="1"/>
</dbReference>
<evidence type="ECO:0000313" key="11">
    <source>
        <dbReference type="Proteomes" id="UP000238348"/>
    </source>
</evidence>
<dbReference type="SMART" id="SM00823">
    <property type="entry name" value="PKS_PP"/>
    <property type="match status" value="3"/>
</dbReference>
<dbReference type="FunFam" id="3.30.559.10:FF:000012">
    <property type="entry name" value="Non-ribosomal peptide synthetase"/>
    <property type="match status" value="1"/>
</dbReference>
<dbReference type="GO" id="GO:0009239">
    <property type="term" value="P:enterobactin biosynthetic process"/>
    <property type="evidence" value="ECO:0007669"/>
    <property type="project" value="TreeGrafter"/>
</dbReference>
<dbReference type="Pfam" id="PF00109">
    <property type="entry name" value="ketoacyl-synt"/>
    <property type="match status" value="1"/>
</dbReference>
<dbReference type="SUPFAM" id="SSF56801">
    <property type="entry name" value="Acetyl-CoA synthetase-like"/>
    <property type="match status" value="2"/>
</dbReference>
<protein>
    <submittedName>
        <fullName evidence="10">Peptide synthetase</fullName>
        <ecNumber evidence="10">5.1.1.11</ecNumber>
    </submittedName>
</protein>
<dbReference type="PANTHER" id="PTHR45527">
    <property type="entry name" value="NONRIBOSOMAL PEPTIDE SYNTHETASE"/>
    <property type="match status" value="1"/>
</dbReference>
<dbReference type="EC" id="5.1.1.11" evidence="10"/>
<dbReference type="SUPFAM" id="SSF53901">
    <property type="entry name" value="Thiolase-like"/>
    <property type="match status" value="1"/>
</dbReference>
<evidence type="ECO:0000313" key="10">
    <source>
        <dbReference type="EMBL" id="AUX45571.1"/>
    </source>
</evidence>
<dbReference type="FunFam" id="2.30.38.10:FF:000001">
    <property type="entry name" value="Non-ribosomal peptide synthetase PvdI"/>
    <property type="match status" value="1"/>
</dbReference>
<dbReference type="InterPro" id="IPR020802">
    <property type="entry name" value="TesA-like"/>
</dbReference>
<dbReference type="GO" id="GO:0004315">
    <property type="term" value="F:3-oxoacyl-[acyl-carrier-protein] synthase activity"/>
    <property type="evidence" value="ECO:0007669"/>
    <property type="project" value="InterPro"/>
</dbReference>
<dbReference type="InterPro" id="IPR029058">
    <property type="entry name" value="AB_hydrolase_fold"/>
</dbReference>
<dbReference type="GO" id="GO:0047462">
    <property type="term" value="F:phenylalanine racemase (ATP-hydrolyzing) activity"/>
    <property type="evidence" value="ECO:0007669"/>
    <property type="project" value="UniProtKB-EC"/>
</dbReference>
<dbReference type="Pfam" id="PF02801">
    <property type="entry name" value="Ketoacyl-synt_C"/>
    <property type="match status" value="1"/>
</dbReference>
<evidence type="ECO:0000256" key="6">
    <source>
        <dbReference type="ARBA" id="ARBA00029443"/>
    </source>
</evidence>
<dbReference type="InterPro" id="IPR020841">
    <property type="entry name" value="PKS_Beta-ketoAc_synthase_dom"/>
</dbReference>
<name>A0A2L0F245_SORCE</name>
<dbReference type="InterPro" id="IPR006162">
    <property type="entry name" value="Ppantetheine_attach_site"/>
</dbReference>
<dbReference type="CDD" id="cd02440">
    <property type="entry name" value="AdoMet_MTases"/>
    <property type="match status" value="1"/>
</dbReference>
<feature type="domain" description="Carrier" evidence="8">
    <location>
        <begin position="3069"/>
        <end position="3144"/>
    </location>
</feature>
<dbReference type="InterPro" id="IPR014031">
    <property type="entry name" value="Ketoacyl_synth_C"/>
</dbReference>
<dbReference type="SMART" id="SM00825">
    <property type="entry name" value="PKS_KS"/>
    <property type="match status" value="1"/>
</dbReference>
<dbReference type="InterPro" id="IPR016036">
    <property type="entry name" value="Malonyl_transacylase_ACP-bd"/>
</dbReference>
<dbReference type="GO" id="GO:0006633">
    <property type="term" value="P:fatty acid biosynthetic process"/>
    <property type="evidence" value="ECO:0007669"/>
    <property type="project" value="InterPro"/>
</dbReference>
<evidence type="ECO:0000256" key="5">
    <source>
        <dbReference type="ARBA" id="ARBA00022679"/>
    </source>
</evidence>
<dbReference type="InterPro" id="IPR001242">
    <property type="entry name" value="Condensation_dom"/>
</dbReference>
<dbReference type="InterPro" id="IPR036736">
    <property type="entry name" value="ACP-like_sf"/>
</dbReference>
<dbReference type="SUPFAM" id="SSF53474">
    <property type="entry name" value="alpha/beta-Hydrolases"/>
    <property type="match status" value="1"/>
</dbReference>
<comment type="similarity">
    <text evidence="2">Belongs to the ATP-dependent AMP-binding enzyme family.</text>
</comment>
<dbReference type="InterPro" id="IPR013217">
    <property type="entry name" value="Methyltransf_12"/>
</dbReference>
<dbReference type="Pfam" id="PF22621">
    <property type="entry name" value="CurL-like_PKS_C"/>
    <property type="match status" value="1"/>
</dbReference>
<keyword evidence="3" id="KW-0596">Phosphopantetheine</keyword>